<comment type="caution">
    <text evidence="2">The sequence shown here is derived from an EMBL/GenBank/DDBJ whole genome shotgun (WGS) entry which is preliminary data.</text>
</comment>
<sequence length="128" mass="14398">AIGSNSCRVSRLHFIWTQHEKKKSETAIKTIFLSTAEKRNRRVVVTKEDTRRVLDGSEGRASGRASEDENATSEADKCFYLPNSSELMGLNVPVVQGHGCERKSRVCFAVFPFTGLKEVTGVKFHFYK</sequence>
<organism evidence="2 3">
    <name type="scientific">Brassica napus</name>
    <name type="common">Rape</name>
    <dbReference type="NCBI Taxonomy" id="3708"/>
    <lineage>
        <taxon>Eukaryota</taxon>
        <taxon>Viridiplantae</taxon>
        <taxon>Streptophyta</taxon>
        <taxon>Embryophyta</taxon>
        <taxon>Tracheophyta</taxon>
        <taxon>Spermatophyta</taxon>
        <taxon>Magnoliopsida</taxon>
        <taxon>eudicotyledons</taxon>
        <taxon>Gunneridae</taxon>
        <taxon>Pentapetalae</taxon>
        <taxon>rosids</taxon>
        <taxon>malvids</taxon>
        <taxon>Brassicales</taxon>
        <taxon>Brassicaceae</taxon>
        <taxon>Brassiceae</taxon>
        <taxon>Brassica</taxon>
    </lineage>
</organism>
<accession>A0ABQ8CUL3</accession>
<proteinExistence type="predicted"/>
<keyword evidence="3" id="KW-1185">Reference proteome</keyword>
<feature type="non-terminal residue" evidence="2">
    <location>
        <position position="1"/>
    </location>
</feature>
<evidence type="ECO:0000313" key="2">
    <source>
        <dbReference type="EMBL" id="KAH0920273.1"/>
    </source>
</evidence>
<name>A0ABQ8CUL3_BRANA</name>
<feature type="region of interest" description="Disordered" evidence="1">
    <location>
        <begin position="49"/>
        <end position="72"/>
    </location>
</feature>
<reference evidence="2 3" key="1">
    <citation type="submission" date="2021-05" db="EMBL/GenBank/DDBJ databases">
        <title>Genome Assembly of Synthetic Allotetraploid Brassica napus Reveals Homoeologous Exchanges between Subgenomes.</title>
        <authorList>
            <person name="Davis J.T."/>
        </authorList>
    </citation>
    <scope>NUCLEOTIDE SEQUENCE [LARGE SCALE GENOMIC DNA]</scope>
    <source>
        <strain evidence="3">cv. Da-Ae</strain>
        <tissue evidence="2">Seedling</tissue>
    </source>
</reference>
<protein>
    <submittedName>
        <fullName evidence="2">Uncharacterized protein</fullName>
    </submittedName>
</protein>
<evidence type="ECO:0000313" key="3">
    <source>
        <dbReference type="Proteomes" id="UP000824890"/>
    </source>
</evidence>
<evidence type="ECO:0000256" key="1">
    <source>
        <dbReference type="SAM" id="MobiDB-lite"/>
    </source>
</evidence>
<gene>
    <name evidence="2" type="ORF">HID58_027933</name>
</gene>
<dbReference type="Proteomes" id="UP000824890">
    <property type="component" value="Unassembled WGS sequence"/>
</dbReference>
<feature type="compositionally biased region" description="Basic and acidic residues" evidence="1">
    <location>
        <begin position="49"/>
        <end position="58"/>
    </location>
</feature>
<dbReference type="EMBL" id="JAGKQM010000007">
    <property type="protein sequence ID" value="KAH0920273.1"/>
    <property type="molecule type" value="Genomic_DNA"/>
</dbReference>